<dbReference type="OrthoDB" id="5460483at2"/>
<dbReference type="InterPro" id="IPR004680">
    <property type="entry name" value="Cit_transptr-like_dom"/>
</dbReference>
<organism evidence="8 9">
    <name type="scientific">Bradyrhizobium macuxiense</name>
    <dbReference type="NCBI Taxonomy" id="1755647"/>
    <lineage>
        <taxon>Bacteria</taxon>
        <taxon>Pseudomonadati</taxon>
        <taxon>Pseudomonadota</taxon>
        <taxon>Alphaproteobacteria</taxon>
        <taxon>Hyphomicrobiales</taxon>
        <taxon>Nitrobacteraceae</taxon>
        <taxon>Bradyrhizobium</taxon>
    </lineage>
</organism>
<feature type="transmembrane region" description="Helical" evidence="6">
    <location>
        <begin position="94"/>
        <end position="112"/>
    </location>
</feature>
<feature type="transmembrane region" description="Helical" evidence="6">
    <location>
        <begin position="12"/>
        <end position="43"/>
    </location>
</feature>
<keyword evidence="9" id="KW-1185">Reference proteome</keyword>
<dbReference type="GO" id="GO:0022857">
    <property type="term" value="F:transmembrane transporter activity"/>
    <property type="evidence" value="ECO:0007669"/>
    <property type="project" value="TreeGrafter"/>
</dbReference>
<sequence length="434" mass="45786">MTETASSLIHPGWFAAIAILLWATSLLPEYLTALLFFAAVAVFRAAPPDVLFSGFQSEAFWLVLGGFVIGSAIRKVGLADRIAGKLAGRLTGSWLRMVAGVIAITYALAFVMPSNMGRIALLMPIIMALADRAGLAQGSPGRNALALAVGFGTYQLSASILPANVPNLIMTGAAERAYNVQFDYMSYLLLHAPVLGILKGLVLIGCLVWMFPASPRPIEDRAETTGLSAAEWRLSIILLVTLAFWMTDTLHGIRPAWVGLVSACLCLLPRIGFLNGEEFAAGVNVRTCIYLGGILGLAAVVAWSGLGSAIGDLIIPHLPLDPARPAADFASMIGLASLLNFVVTANGVPAVFTPLASSLAAHTGLTLPTVLMSQVFAYATPLLPYQAAPIVVAAGMARVPTGATVKMCLTVALISFVLLGPLYLLWFRLLNWIG</sequence>
<keyword evidence="4 6" id="KW-1133">Transmembrane helix</keyword>
<keyword evidence="5 6" id="KW-0472">Membrane</keyword>
<dbReference type="AlphaFoldDB" id="A0A109JUS7"/>
<evidence type="ECO:0000256" key="4">
    <source>
        <dbReference type="ARBA" id="ARBA00022989"/>
    </source>
</evidence>
<keyword evidence="3 6" id="KW-0812">Transmembrane</keyword>
<name>A0A109JUS7_9BRAD</name>
<dbReference type="EMBL" id="LNCU01000062">
    <property type="protein sequence ID" value="KWV55511.1"/>
    <property type="molecule type" value="Genomic_DNA"/>
</dbReference>
<dbReference type="PANTHER" id="PTHR10283">
    <property type="entry name" value="SOLUTE CARRIER FAMILY 13 MEMBER"/>
    <property type="match status" value="1"/>
</dbReference>
<keyword evidence="2" id="KW-0813">Transport</keyword>
<comment type="subcellular location">
    <subcellularLocation>
        <location evidence="1">Membrane</location>
        <topology evidence="1">Multi-pass membrane protein</topology>
    </subcellularLocation>
</comment>
<evidence type="ECO:0000313" key="9">
    <source>
        <dbReference type="Proteomes" id="UP000057737"/>
    </source>
</evidence>
<feature type="transmembrane region" description="Helical" evidence="6">
    <location>
        <begin position="403"/>
        <end position="426"/>
    </location>
</feature>
<evidence type="ECO:0000313" key="8">
    <source>
        <dbReference type="EMBL" id="KWV55511.1"/>
    </source>
</evidence>
<feature type="transmembrane region" description="Helical" evidence="6">
    <location>
        <begin position="185"/>
        <end position="211"/>
    </location>
</feature>
<evidence type="ECO:0000256" key="6">
    <source>
        <dbReference type="SAM" id="Phobius"/>
    </source>
</evidence>
<dbReference type="Pfam" id="PF03600">
    <property type="entry name" value="CitMHS"/>
    <property type="match status" value="1"/>
</dbReference>
<evidence type="ECO:0000256" key="2">
    <source>
        <dbReference type="ARBA" id="ARBA00022448"/>
    </source>
</evidence>
<accession>A0A109JUS7</accession>
<feature type="transmembrane region" description="Helical" evidence="6">
    <location>
        <begin position="256"/>
        <end position="276"/>
    </location>
</feature>
<feature type="transmembrane region" description="Helical" evidence="6">
    <location>
        <begin position="330"/>
        <end position="352"/>
    </location>
</feature>
<comment type="caution">
    <text evidence="8">The sequence shown here is derived from an EMBL/GenBank/DDBJ whole genome shotgun (WGS) entry which is preliminary data.</text>
</comment>
<dbReference type="PANTHER" id="PTHR10283:SF125">
    <property type="entry name" value="MG(2+)_CITRATE COMPLEX SECONDARY TRANSPORTER"/>
    <property type="match status" value="1"/>
</dbReference>
<evidence type="ECO:0000256" key="1">
    <source>
        <dbReference type="ARBA" id="ARBA00004141"/>
    </source>
</evidence>
<dbReference type="RefSeq" id="WP_066507186.1">
    <property type="nucleotide sequence ID" value="NZ_LNCU01000062.1"/>
</dbReference>
<reference evidence="8 9" key="1">
    <citation type="submission" date="2015-11" db="EMBL/GenBank/DDBJ databases">
        <title>Draft Genome Sequence of the Strain BR 10303 (Bradyrhizobium sp.) isolated from nodules of Centrolobium paraense.</title>
        <authorList>
            <person name="Zelli J.E."/>
            <person name="Simoes-Araujo J.L."/>
            <person name="Barauna A.C."/>
            <person name="Silva K."/>
        </authorList>
    </citation>
    <scope>NUCLEOTIDE SEQUENCE [LARGE SCALE GENOMIC DNA]</scope>
    <source>
        <strain evidence="8 9">BR 10303</strain>
    </source>
</reference>
<feature type="transmembrane region" description="Helical" evidence="6">
    <location>
        <begin position="144"/>
        <end position="165"/>
    </location>
</feature>
<feature type="transmembrane region" description="Helical" evidence="6">
    <location>
        <begin position="288"/>
        <end position="310"/>
    </location>
</feature>
<dbReference type="Proteomes" id="UP000057737">
    <property type="component" value="Unassembled WGS sequence"/>
</dbReference>
<feature type="transmembrane region" description="Helical" evidence="6">
    <location>
        <begin position="55"/>
        <end position="73"/>
    </location>
</feature>
<dbReference type="GO" id="GO:0005886">
    <property type="term" value="C:plasma membrane"/>
    <property type="evidence" value="ECO:0007669"/>
    <property type="project" value="TreeGrafter"/>
</dbReference>
<evidence type="ECO:0000259" key="7">
    <source>
        <dbReference type="Pfam" id="PF03600"/>
    </source>
</evidence>
<gene>
    <name evidence="8" type="ORF">AS156_05490</name>
</gene>
<evidence type="ECO:0000256" key="3">
    <source>
        <dbReference type="ARBA" id="ARBA00022692"/>
    </source>
</evidence>
<proteinExistence type="predicted"/>
<feature type="transmembrane region" description="Helical" evidence="6">
    <location>
        <begin position="232"/>
        <end position="250"/>
    </location>
</feature>
<protein>
    <submittedName>
        <fullName evidence="8">Citrate transporter</fullName>
    </submittedName>
</protein>
<evidence type="ECO:0000256" key="5">
    <source>
        <dbReference type="ARBA" id="ARBA00023136"/>
    </source>
</evidence>
<feature type="domain" description="Citrate transporter-like" evidence="7">
    <location>
        <begin position="19"/>
        <end position="370"/>
    </location>
</feature>